<dbReference type="Gene3D" id="3.30.43.10">
    <property type="entry name" value="Uridine Diphospho-n-acetylenolpyruvylglucosamine Reductase, domain 2"/>
    <property type="match status" value="1"/>
</dbReference>
<dbReference type="InterPro" id="IPR036683">
    <property type="entry name" value="CO_DH_flav_C_dom_sf"/>
</dbReference>
<sequence>MKPPVFEYLEPRTVEDTVRILAESNGVAALLAGGQSLLPLLNHRRIRPRAVVDLNRVPGLDSVRLVGGSVRIGALTRLRALEAHAALADVLPVLPQTVRLVAYPQIRSRGTLGGSLCHADPAAELPALAMALGARLRLAAQSGERTVEAAAFYHPRGGTTLRPGELLTEVEFPPAERFRWRFEEVPRAGQRGLPLVGACAGVVRDTDGTVTRARFAGSGVAARPVRLPEGEHALVGGPLTAATARAAAEAAAASAAPPSDAHGSGDYRRALLRTTLQRALDEVRS</sequence>
<dbReference type="InterPro" id="IPR051312">
    <property type="entry name" value="Diverse_Substr_Oxidored"/>
</dbReference>
<dbReference type="PANTHER" id="PTHR42659:SF2">
    <property type="entry name" value="XANTHINE DEHYDROGENASE SUBUNIT C-RELATED"/>
    <property type="match status" value="1"/>
</dbReference>
<dbReference type="SUPFAM" id="SSF55447">
    <property type="entry name" value="CO dehydrogenase flavoprotein C-terminal domain-like"/>
    <property type="match status" value="1"/>
</dbReference>
<name>A0A6G4X589_9ACTN</name>
<evidence type="ECO:0000313" key="5">
    <source>
        <dbReference type="EMBL" id="NGO72423.1"/>
    </source>
</evidence>
<dbReference type="Pfam" id="PF03450">
    <property type="entry name" value="CO_deh_flav_C"/>
    <property type="match status" value="1"/>
</dbReference>
<accession>A0A6G4X589</accession>
<dbReference type="RefSeq" id="WP_165302111.1">
    <property type="nucleotide sequence ID" value="NZ_JAAKZZ010000458.1"/>
</dbReference>
<dbReference type="AlphaFoldDB" id="A0A6G4X589"/>
<dbReference type="SMART" id="SM01092">
    <property type="entry name" value="CO_deh_flav_C"/>
    <property type="match status" value="1"/>
</dbReference>
<dbReference type="GO" id="GO:0016491">
    <property type="term" value="F:oxidoreductase activity"/>
    <property type="evidence" value="ECO:0007669"/>
    <property type="project" value="UniProtKB-KW"/>
</dbReference>
<protein>
    <submittedName>
        <fullName evidence="5">Xanthine dehydrogenase family protein subunit M</fullName>
    </submittedName>
</protein>
<evidence type="ECO:0000256" key="2">
    <source>
        <dbReference type="ARBA" id="ARBA00022827"/>
    </source>
</evidence>
<keyword evidence="6" id="KW-1185">Reference proteome</keyword>
<dbReference type="Proteomes" id="UP000477722">
    <property type="component" value="Unassembled WGS sequence"/>
</dbReference>
<keyword evidence="1" id="KW-0285">Flavoprotein</keyword>
<dbReference type="GO" id="GO:0071949">
    <property type="term" value="F:FAD binding"/>
    <property type="evidence" value="ECO:0007669"/>
    <property type="project" value="InterPro"/>
</dbReference>
<proteinExistence type="predicted"/>
<dbReference type="InterPro" id="IPR005107">
    <property type="entry name" value="CO_DH_flav_C"/>
</dbReference>
<dbReference type="Gene3D" id="3.30.390.50">
    <property type="entry name" value="CO dehydrogenase flavoprotein, C-terminal domain"/>
    <property type="match status" value="1"/>
</dbReference>
<comment type="caution">
    <text evidence="5">The sequence shown here is derived from an EMBL/GenBank/DDBJ whole genome shotgun (WGS) entry which is preliminary data.</text>
</comment>
<dbReference type="SUPFAM" id="SSF56176">
    <property type="entry name" value="FAD-binding/transporter-associated domain-like"/>
    <property type="match status" value="1"/>
</dbReference>
<evidence type="ECO:0000256" key="1">
    <source>
        <dbReference type="ARBA" id="ARBA00022630"/>
    </source>
</evidence>
<dbReference type="InterPro" id="IPR002346">
    <property type="entry name" value="Mopterin_DH_FAD-bd"/>
</dbReference>
<evidence type="ECO:0000259" key="4">
    <source>
        <dbReference type="PROSITE" id="PS51387"/>
    </source>
</evidence>
<dbReference type="PANTHER" id="PTHR42659">
    <property type="entry name" value="XANTHINE DEHYDROGENASE SUBUNIT C-RELATED"/>
    <property type="match status" value="1"/>
</dbReference>
<dbReference type="Pfam" id="PF00941">
    <property type="entry name" value="FAD_binding_5"/>
    <property type="match status" value="1"/>
</dbReference>
<dbReference type="PROSITE" id="PS51387">
    <property type="entry name" value="FAD_PCMH"/>
    <property type="match status" value="1"/>
</dbReference>
<dbReference type="InterPro" id="IPR016166">
    <property type="entry name" value="FAD-bd_PCMH"/>
</dbReference>
<dbReference type="InterPro" id="IPR016169">
    <property type="entry name" value="FAD-bd_PCMH_sub2"/>
</dbReference>
<dbReference type="InterPro" id="IPR036318">
    <property type="entry name" value="FAD-bd_PCMH-like_sf"/>
</dbReference>
<dbReference type="InterPro" id="IPR016167">
    <property type="entry name" value="FAD-bd_PCMH_sub1"/>
</dbReference>
<feature type="domain" description="FAD-binding PCMH-type" evidence="4">
    <location>
        <begin position="1"/>
        <end position="177"/>
    </location>
</feature>
<gene>
    <name evidence="5" type="ORF">G5C65_29535</name>
</gene>
<organism evidence="5 6">
    <name type="scientific">Streptomyces boncukensis</name>
    <dbReference type="NCBI Taxonomy" id="2711219"/>
    <lineage>
        <taxon>Bacteria</taxon>
        <taxon>Bacillati</taxon>
        <taxon>Actinomycetota</taxon>
        <taxon>Actinomycetes</taxon>
        <taxon>Kitasatosporales</taxon>
        <taxon>Streptomycetaceae</taxon>
        <taxon>Streptomyces</taxon>
    </lineage>
</organism>
<evidence type="ECO:0000313" key="6">
    <source>
        <dbReference type="Proteomes" id="UP000477722"/>
    </source>
</evidence>
<dbReference type="Gene3D" id="3.30.465.10">
    <property type="match status" value="1"/>
</dbReference>
<dbReference type="EMBL" id="JAAKZZ010000458">
    <property type="protein sequence ID" value="NGO72423.1"/>
    <property type="molecule type" value="Genomic_DNA"/>
</dbReference>
<keyword evidence="3" id="KW-0560">Oxidoreductase</keyword>
<evidence type="ECO:0000256" key="3">
    <source>
        <dbReference type="ARBA" id="ARBA00023002"/>
    </source>
</evidence>
<reference evidence="5 6" key="1">
    <citation type="submission" date="2020-02" db="EMBL/GenBank/DDBJ databases">
        <title>Whole-genome analyses of novel actinobacteria.</title>
        <authorList>
            <person name="Sahin N."/>
            <person name="Tatar D."/>
        </authorList>
    </citation>
    <scope>NUCLEOTIDE SEQUENCE [LARGE SCALE GENOMIC DNA]</scope>
    <source>
        <strain evidence="5 6">SB3404</strain>
    </source>
</reference>
<keyword evidence="2" id="KW-0274">FAD</keyword>